<protein>
    <recommendedName>
        <fullName evidence="2">Methyltransferase domain-containing protein</fullName>
    </recommendedName>
</protein>
<dbReference type="RefSeq" id="WP_345040403.1">
    <property type="nucleotide sequence ID" value="NZ_BAABBA010000008.1"/>
</dbReference>
<gene>
    <name evidence="3" type="ORF">GCM10022262_19330</name>
</gene>
<feature type="compositionally biased region" description="Basic and acidic residues" evidence="1">
    <location>
        <begin position="1"/>
        <end position="15"/>
    </location>
</feature>
<feature type="region of interest" description="Disordered" evidence="1">
    <location>
        <begin position="1"/>
        <end position="27"/>
    </location>
</feature>
<dbReference type="InterPro" id="IPR041698">
    <property type="entry name" value="Methyltransf_25"/>
</dbReference>
<evidence type="ECO:0000259" key="2">
    <source>
        <dbReference type="Pfam" id="PF13649"/>
    </source>
</evidence>
<sequence>MDDGTRWDARYRDAPDPVPRAPDGLTGLEDALPDGGPALDVACGLGVVTLWAAQHGFAVDALDVSPVALARLRSRAAALGLAGLVRARRADLTGGCPAT</sequence>
<comment type="caution">
    <text evidence="3">The sequence shown here is derived from an EMBL/GenBank/DDBJ whole genome shotgun (WGS) entry which is preliminary data.</text>
</comment>
<dbReference type="SUPFAM" id="SSF53335">
    <property type="entry name" value="S-adenosyl-L-methionine-dependent methyltransferases"/>
    <property type="match status" value="1"/>
</dbReference>
<name>A0ABP8EUA2_9MICO</name>
<dbReference type="CDD" id="cd02440">
    <property type="entry name" value="AdoMet_MTases"/>
    <property type="match status" value="1"/>
</dbReference>
<feature type="domain" description="Methyltransferase" evidence="2">
    <location>
        <begin position="39"/>
        <end position="92"/>
    </location>
</feature>
<keyword evidence="4" id="KW-1185">Reference proteome</keyword>
<dbReference type="EMBL" id="BAABBA010000008">
    <property type="protein sequence ID" value="GAA4287574.1"/>
    <property type="molecule type" value="Genomic_DNA"/>
</dbReference>
<organism evidence="3 4">
    <name type="scientific">Georgenia daeguensis</name>
    <dbReference type="NCBI Taxonomy" id="908355"/>
    <lineage>
        <taxon>Bacteria</taxon>
        <taxon>Bacillati</taxon>
        <taxon>Actinomycetota</taxon>
        <taxon>Actinomycetes</taxon>
        <taxon>Micrococcales</taxon>
        <taxon>Bogoriellaceae</taxon>
        <taxon>Georgenia</taxon>
    </lineage>
</organism>
<evidence type="ECO:0000256" key="1">
    <source>
        <dbReference type="SAM" id="MobiDB-lite"/>
    </source>
</evidence>
<accession>A0ABP8EUA2</accession>
<dbReference type="Gene3D" id="3.40.50.150">
    <property type="entry name" value="Vaccinia Virus protein VP39"/>
    <property type="match status" value="1"/>
</dbReference>
<dbReference type="Pfam" id="PF13649">
    <property type="entry name" value="Methyltransf_25"/>
    <property type="match status" value="1"/>
</dbReference>
<dbReference type="Proteomes" id="UP001499841">
    <property type="component" value="Unassembled WGS sequence"/>
</dbReference>
<dbReference type="InterPro" id="IPR029063">
    <property type="entry name" value="SAM-dependent_MTases_sf"/>
</dbReference>
<reference evidence="4" key="1">
    <citation type="journal article" date="2019" name="Int. J. Syst. Evol. Microbiol.">
        <title>The Global Catalogue of Microorganisms (GCM) 10K type strain sequencing project: providing services to taxonomists for standard genome sequencing and annotation.</title>
        <authorList>
            <consortium name="The Broad Institute Genomics Platform"/>
            <consortium name="The Broad Institute Genome Sequencing Center for Infectious Disease"/>
            <person name="Wu L."/>
            <person name="Ma J."/>
        </authorList>
    </citation>
    <scope>NUCLEOTIDE SEQUENCE [LARGE SCALE GENOMIC DNA]</scope>
    <source>
        <strain evidence="4">JCM 17459</strain>
    </source>
</reference>
<evidence type="ECO:0000313" key="4">
    <source>
        <dbReference type="Proteomes" id="UP001499841"/>
    </source>
</evidence>
<proteinExistence type="predicted"/>
<evidence type="ECO:0000313" key="3">
    <source>
        <dbReference type="EMBL" id="GAA4287574.1"/>
    </source>
</evidence>